<gene>
    <name evidence="3" type="ordered locus">Spico_1163</name>
</gene>
<accession>F4GL38</accession>
<name>F4GL38_PARC1</name>
<evidence type="ECO:0000256" key="1">
    <source>
        <dbReference type="SAM" id="MobiDB-lite"/>
    </source>
</evidence>
<evidence type="ECO:0000313" key="3">
    <source>
        <dbReference type="EMBL" id="AEC02378.1"/>
    </source>
</evidence>
<dbReference type="Pfam" id="PF10592">
    <property type="entry name" value="AIPR"/>
    <property type="match status" value="1"/>
</dbReference>
<dbReference type="HOGENOM" id="CLU_705358_0_0_12"/>
<dbReference type="OrthoDB" id="581373at2"/>
<feature type="region of interest" description="Disordered" evidence="1">
    <location>
        <begin position="1"/>
        <end position="21"/>
    </location>
</feature>
<keyword evidence="4" id="KW-1185">Reference proteome</keyword>
<feature type="domain" description="Abortive phage infection protein C-terminal" evidence="2">
    <location>
        <begin position="45"/>
        <end position="329"/>
    </location>
</feature>
<protein>
    <submittedName>
        <fullName evidence="3">Abortive phage infection protein</fullName>
    </submittedName>
</protein>
<dbReference type="Proteomes" id="UP000007939">
    <property type="component" value="Chromosome"/>
</dbReference>
<organism evidence="3 4">
    <name type="scientific">Parasphaerochaeta coccoides (strain ATCC BAA-1237 / DSM 17374 / SPN1)</name>
    <name type="common">Sphaerochaeta coccoides</name>
    <dbReference type="NCBI Taxonomy" id="760011"/>
    <lineage>
        <taxon>Bacteria</taxon>
        <taxon>Pseudomonadati</taxon>
        <taxon>Spirochaetota</taxon>
        <taxon>Spirochaetia</taxon>
        <taxon>Spirochaetales</taxon>
        <taxon>Sphaerochaetaceae</taxon>
        <taxon>Parasphaerochaeta</taxon>
    </lineage>
</organism>
<dbReference type="RefSeq" id="WP_013739773.1">
    <property type="nucleotide sequence ID" value="NC_015436.1"/>
</dbReference>
<sequence length="389" mass="44218">MFKATMKVKSNSFRRLDDPSENSKSAKYVFYVKVRDVIKNIPMATNPRDQKLNTDVAKAIQESLESNDGYFHLKNRGIVLSAASVNYNNRTEEVTIFFDDDEKHGNVDGGHTYKIVCDHLDGSLSQFVQFEVMTGVEDIIEQLAEARNTSIQVDVKSMAELANHFDPIKEALDGMPFFSRIAFKQNQVTQDTETGKSQRMIDAREIVAIINMFDSERFDEGNHPIQAYSSKAKMLEYYLENPEKYRKLVNVSPDIFDLYDVIELEFADAYNNGGGRYGRKKYSGFKNNRVVGKSKFGMQDLFYKIPNGLIYPVVAAFRCLLEYNFTTEKYEWKKTINGPIAVWEDCKQSLATKVVGFASSIGDNPNAVGKDPNVWDIAYMTVQQKLLGA</sequence>
<dbReference type="EMBL" id="CP002659">
    <property type="protein sequence ID" value="AEC02378.1"/>
    <property type="molecule type" value="Genomic_DNA"/>
</dbReference>
<dbReference type="InterPro" id="IPR018891">
    <property type="entry name" value="AIPR_C"/>
</dbReference>
<reference evidence="4" key="1">
    <citation type="submission" date="2011-04" db="EMBL/GenBank/DDBJ databases">
        <title>The complete genome of Spirochaeta coccoides DSM 17374.</title>
        <authorList>
            <person name="Lucas S."/>
            <person name="Copeland A."/>
            <person name="Lapidus A."/>
            <person name="Bruce D."/>
            <person name="Goodwin L."/>
            <person name="Pitluck S."/>
            <person name="Peters L."/>
            <person name="Kyrpides N."/>
            <person name="Mavromatis K."/>
            <person name="Pagani I."/>
            <person name="Ivanova N."/>
            <person name="Ovchinnikova G."/>
            <person name="Lu M."/>
            <person name="Detter J.C."/>
            <person name="Tapia R."/>
            <person name="Han C."/>
            <person name="Land M."/>
            <person name="Hauser L."/>
            <person name="Markowitz V."/>
            <person name="Cheng J.-F."/>
            <person name="Hugenholtz P."/>
            <person name="Woyke T."/>
            <person name="Wu D."/>
            <person name="Spring S."/>
            <person name="Schroeder M."/>
            <person name="Brambilla E."/>
            <person name="Klenk H.-P."/>
            <person name="Eisen J.A."/>
        </authorList>
    </citation>
    <scope>NUCLEOTIDE SEQUENCE [LARGE SCALE GENOMIC DNA]</scope>
    <source>
        <strain evidence="4">ATCC BAA-1237 / DSM 17374 / SPN1</strain>
    </source>
</reference>
<dbReference type="AlphaFoldDB" id="F4GL38"/>
<dbReference type="KEGG" id="scc:Spico_1163"/>
<evidence type="ECO:0000313" key="4">
    <source>
        <dbReference type="Proteomes" id="UP000007939"/>
    </source>
</evidence>
<evidence type="ECO:0000259" key="2">
    <source>
        <dbReference type="Pfam" id="PF10592"/>
    </source>
</evidence>
<dbReference type="eggNOG" id="ENOG502Z8B6">
    <property type="taxonomic scope" value="Bacteria"/>
</dbReference>
<reference evidence="3 4" key="2">
    <citation type="journal article" date="2012" name="Stand. Genomic Sci.">
        <title>Complete genome sequence of the termite hindgut bacterium Spirochaeta coccoides type strain (SPN1(T)), reclassification in the genus Sphaerochaeta as Sphaerochaeta coccoides comb. nov. and emendations of the family Spirochaetaceae and the genus Sphaerochaeta.</title>
        <authorList>
            <person name="Abt B."/>
            <person name="Han C."/>
            <person name="Scheuner C."/>
            <person name="Lu M."/>
            <person name="Lapidus A."/>
            <person name="Nolan M."/>
            <person name="Lucas S."/>
            <person name="Hammon N."/>
            <person name="Deshpande S."/>
            <person name="Cheng J.F."/>
            <person name="Tapia R."/>
            <person name="Goodwin L.A."/>
            <person name="Pitluck S."/>
            <person name="Liolios K."/>
            <person name="Pagani I."/>
            <person name="Ivanova N."/>
            <person name="Mavromatis K."/>
            <person name="Mikhailova N."/>
            <person name="Huntemann M."/>
            <person name="Pati A."/>
            <person name="Chen A."/>
            <person name="Palaniappan K."/>
            <person name="Land M."/>
            <person name="Hauser L."/>
            <person name="Brambilla E.M."/>
            <person name="Rohde M."/>
            <person name="Spring S."/>
            <person name="Gronow S."/>
            <person name="Goker M."/>
            <person name="Woyke T."/>
            <person name="Bristow J."/>
            <person name="Eisen J.A."/>
            <person name="Markowitz V."/>
            <person name="Hugenholtz P."/>
            <person name="Kyrpides N.C."/>
            <person name="Klenk H.P."/>
            <person name="Detter J.C."/>
        </authorList>
    </citation>
    <scope>NUCLEOTIDE SEQUENCE [LARGE SCALE GENOMIC DNA]</scope>
    <source>
        <strain evidence="4">ATCC BAA-1237 / DSM 17374 / SPN1</strain>
    </source>
</reference>
<proteinExistence type="predicted"/>